<comment type="caution">
    <text evidence="2">The sequence shown here is derived from an EMBL/GenBank/DDBJ whole genome shotgun (WGS) entry which is preliminary data.</text>
</comment>
<dbReference type="EMBL" id="QDGB01000324">
    <property type="protein sequence ID" value="RQX13525.1"/>
    <property type="molecule type" value="Genomic_DNA"/>
</dbReference>
<dbReference type="RefSeq" id="WP_124821825.1">
    <property type="nucleotide sequence ID" value="NZ_QDGB01000324.1"/>
</dbReference>
<sequence>MWRIDLQEAVMFENFISNFPADARSTLPPYREPRLGSVAGYNELVRIGSGVSFGAGILRLHSGDEASRARGLVQQLFPGYVDIVPIAKDWLGRQFALDFAGADPRFPRLLLFEPGSAEVFDVECGIEQLFDVEIVADPVTFLASDLFSEWRDEGYSVPQSGQCVGFKVPLFLGGAGSIENLEVGDEEVYWSILGQLQAKPK</sequence>
<dbReference type="AlphaFoldDB" id="A0A3N9XKB9"/>
<evidence type="ECO:0000313" key="2">
    <source>
        <dbReference type="EMBL" id="RQX13525.1"/>
    </source>
</evidence>
<dbReference type="Pfam" id="PF08906">
    <property type="entry name" value="T6SS_Tdi1_C"/>
    <property type="match status" value="1"/>
</dbReference>
<name>A0A3N9XKB9_9ACTN</name>
<evidence type="ECO:0000313" key="3">
    <source>
        <dbReference type="Proteomes" id="UP000278981"/>
    </source>
</evidence>
<protein>
    <submittedName>
        <fullName evidence="2">DUF1851 domain-containing protein</fullName>
    </submittedName>
</protein>
<dbReference type="InterPro" id="IPR015002">
    <property type="entry name" value="T6SS_Tdi1_C"/>
</dbReference>
<organism evidence="2 3">
    <name type="scientific">Micromonospora ureilytica</name>
    <dbReference type="NCBI Taxonomy" id="709868"/>
    <lineage>
        <taxon>Bacteria</taxon>
        <taxon>Bacillati</taxon>
        <taxon>Actinomycetota</taxon>
        <taxon>Actinomycetes</taxon>
        <taxon>Micromonosporales</taxon>
        <taxon>Micromonosporaceae</taxon>
        <taxon>Micromonospora</taxon>
    </lineage>
</organism>
<reference evidence="2 3" key="1">
    <citation type="submission" date="2018-04" db="EMBL/GenBank/DDBJ databases">
        <title>Micromonosporas from Atacama Desert.</title>
        <authorList>
            <person name="Carro L."/>
            <person name="Klenk H.-P."/>
            <person name="Goodfellow M."/>
        </authorList>
    </citation>
    <scope>NUCLEOTIDE SEQUENCE [LARGE SCALE GENOMIC DNA]</scope>
    <source>
        <strain evidence="2 3">LB19</strain>
    </source>
</reference>
<gene>
    <name evidence="2" type="ORF">DDE19_25520</name>
</gene>
<evidence type="ECO:0000259" key="1">
    <source>
        <dbReference type="Pfam" id="PF08906"/>
    </source>
</evidence>
<proteinExistence type="predicted"/>
<accession>A0A3N9XKB9</accession>
<feature type="domain" description="T6SS immunity protein Tdi1 C-terminal" evidence="1">
    <location>
        <begin position="146"/>
        <end position="196"/>
    </location>
</feature>
<dbReference type="Proteomes" id="UP000278981">
    <property type="component" value="Unassembled WGS sequence"/>
</dbReference>
<dbReference type="OrthoDB" id="2988179at2"/>